<sequence>MKSLPALVAFALLATVCASPSPFFHKHSVHKQRYAYYPVSVQRYVHVPEVHVQKLLYPAPVYVAPEYHVAARSAVVQTVAGGSVNVAANPGAIHVTKTNPTVVTVA</sequence>
<protein>
    <submittedName>
        <fullName evidence="1">Uncharacterized protein</fullName>
    </submittedName>
</protein>
<name>A0A182J8Q8_ANOAO</name>
<evidence type="ECO:0000313" key="1">
    <source>
        <dbReference type="EnsemblMetazoa" id="AATE013513-PA.1"/>
    </source>
</evidence>
<dbReference type="EnsemblMetazoa" id="AATE013513-RA">
    <property type="protein sequence ID" value="AATE013513-PA.1"/>
    <property type="gene ID" value="AATE013513"/>
</dbReference>
<dbReference type="AlphaFoldDB" id="A0A182J8Q8"/>
<accession>A0A182J8Q8</accession>
<proteinExistence type="predicted"/>
<dbReference type="VEuPathDB" id="VectorBase:AATE013513"/>
<organism evidence="1">
    <name type="scientific">Anopheles atroparvus</name>
    <name type="common">European mosquito</name>
    <dbReference type="NCBI Taxonomy" id="41427"/>
    <lineage>
        <taxon>Eukaryota</taxon>
        <taxon>Metazoa</taxon>
        <taxon>Ecdysozoa</taxon>
        <taxon>Arthropoda</taxon>
        <taxon>Hexapoda</taxon>
        <taxon>Insecta</taxon>
        <taxon>Pterygota</taxon>
        <taxon>Neoptera</taxon>
        <taxon>Endopterygota</taxon>
        <taxon>Diptera</taxon>
        <taxon>Nematocera</taxon>
        <taxon>Culicoidea</taxon>
        <taxon>Culicidae</taxon>
        <taxon>Anophelinae</taxon>
        <taxon>Anopheles</taxon>
    </lineage>
</organism>
<reference evidence="1" key="1">
    <citation type="submission" date="2022-08" db="UniProtKB">
        <authorList>
            <consortium name="EnsemblMetazoa"/>
        </authorList>
    </citation>
    <scope>IDENTIFICATION</scope>
    <source>
        <strain evidence="1">EBRO</strain>
    </source>
</reference>